<organism evidence="7 8">
    <name type="scientific">Blautia hydrogenotrophica (strain DSM 10507 / JCM 14656 / S5a33)</name>
    <name type="common">Ruminococcus hydrogenotrophicus</name>
    <dbReference type="NCBI Taxonomy" id="476272"/>
    <lineage>
        <taxon>Bacteria</taxon>
        <taxon>Bacillati</taxon>
        <taxon>Bacillota</taxon>
        <taxon>Clostridia</taxon>
        <taxon>Lachnospirales</taxon>
        <taxon>Lachnospiraceae</taxon>
        <taxon>Blautia</taxon>
    </lineage>
</organism>
<dbReference type="InterPro" id="IPR050833">
    <property type="entry name" value="Poly_Biosynth_Transport"/>
</dbReference>
<dbReference type="GO" id="GO:0005886">
    <property type="term" value="C:plasma membrane"/>
    <property type="evidence" value="ECO:0007669"/>
    <property type="project" value="UniProtKB-SubCell"/>
</dbReference>
<feature type="transmembrane region" description="Helical" evidence="6">
    <location>
        <begin position="55"/>
        <end position="77"/>
    </location>
</feature>
<accession>C0CLJ1</accession>
<dbReference type="PANTHER" id="PTHR30250">
    <property type="entry name" value="PST FAMILY PREDICTED COLANIC ACID TRANSPORTER"/>
    <property type="match status" value="1"/>
</dbReference>
<dbReference type="Proteomes" id="UP000003100">
    <property type="component" value="Unassembled WGS sequence"/>
</dbReference>
<keyword evidence="5 6" id="KW-0472">Membrane</keyword>
<evidence type="ECO:0000256" key="3">
    <source>
        <dbReference type="ARBA" id="ARBA00022692"/>
    </source>
</evidence>
<dbReference type="PANTHER" id="PTHR30250:SF24">
    <property type="entry name" value="STAGE V SPORULATION PROTEIN B"/>
    <property type="match status" value="1"/>
</dbReference>
<keyword evidence="8" id="KW-1185">Reference proteome</keyword>
<reference evidence="7 8" key="1">
    <citation type="submission" date="2009-01" db="EMBL/GenBank/DDBJ databases">
        <authorList>
            <person name="Fulton L."/>
            <person name="Clifton S."/>
            <person name="Fulton B."/>
            <person name="Xu J."/>
            <person name="Minx P."/>
            <person name="Pepin K.H."/>
            <person name="Johnson M."/>
            <person name="Bhonagiri V."/>
            <person name="Nash W.E."/>
            <person name="Mardis E.R."/>
            <person name="Wilson R.K."/>
        </authorList>
    </citation>
    <scope>NUCLEOTIDE SEQUENCE [LARGE SCALE GENOMIC DNA]</scope>
    <source>
        <strain evidence="8">DSM 10507 / JCM 14656 / S5a33</strain>
    </source>
</reference>
<dbReference type="AlphaFoldDB" id="C0CLJ1"/>
<protein>
    <submittedName>
        <fullName evidence="7">Uncharacterized protein</fullName>
    </submittedName>
</protein>
<feature type="transmembrane region" description="Helical" evidence="6">
    <location>
        <begin position="368"/>
        <end position="386"/>
    </location>
</feature>
<feature type="transmembrane region" description="Helical" evidence="6">
    <location>
        <begin position="97"/>
        <end position="116"/>
    </location>
</feature>
<dbReference type="EMBL" id="ACBZ01000085">
    <property type="protein sequence ID" value="EEG49363.1"/>
    <property type="molecule type" value="Genomic_DNA"/>
</dbReference>
<evidence type="ECO:0000256" key="5">
    <source>
        <dbReference type="ARBA" id="ARBA00023136"/>
    </source>
</evidence>
<dbReference type="HOGENOM" id="CLU_022017_2_2_9"/>
<evidence type="ECO:0000256" key="2">
    <source>
        <dbReference type="ARBA" id="ARBA00022475"/>
    </source>
</evidence>
<keyword evidence="3 6" id="KW-0812">Transmembrane</keyword>
<evidence type="ECO:0000313" key="8">
    <source>
        <dbReference type="Proteomes" id="UP000003100"/>
    </source>
</evidence>
<feature type="transmembrane region" description="Helical" evidence="6">
    <location>
        <begin position="425"/>
        <end position="445"/>
    </location>
</feature>
<evidence type="ECO:0000313" key="7">
    <source>
        <dbReference type="EMBL" id="EEG49363.1"/>
    </source>
</evidence>
<feature type="transmembrane region" description="Helical" evidence="6">
    <location>
        <begin position="136"/>
        <end position="159"/>
    </location>
</feature>
<dbReference type="eggNOG" id="COG2244">
    <property type="taxonomic scope" value="Bacteria"/>
</dbReference>
<feature type="transmembrane region" description="Helical" evidence="6">
    <location>
        <begin position="333"/>
        <end position="356"/>
    </location>
</feature>
<feature type="transmembrane region" description="Helical" evidence="6">
    <location>
        <begin position="196"/>
        <end position="221"/>
    </location>
</feature>
<dbReference type="InterPro" id="IPR002797">
    <property type="entry name" value="Polysacc_synth"/>
</dbReference>
<dbReference type="Pfam" id="PF01943">
    <property type="entry name" value="Polysacc_synt"/>
    <property type="match status" value="1"/>
</dbReference>
<dbReference type="CDD" id="cd13124">
    <property type="entry name" value="MATE_SpoVB_like"/>
    <property type="match status" value="1"/>
</dbReference>
<feature type="transmembrane region" description="Helical" evidence="6">
    <location>
        <begin position="283"/>
        <end position="312"/>
    </location>
</feature>
<evidence type="ECO:0000256" key="1">
    <source>
        <dbReference type="ARBA" id="ARBA00004651"/>
    </source>
</evidence>
<keyword evidence="4 6" id="KW-1133">Transmembrane helix</keyword>
<feature type="transmembrane region" description="Helical" evidence="6">
    <location>
        <begin position="398"/>
        <end position="419"/>
    </location>
</feature>
<feature type="transmembrane region" description="Helical" evidence="6">
    <location>
        <begin position="19"/>
        <end position="43"/>
    </location>
</feature>
<feature type="transmembrane region" description="Helical" evidence="6">
    <location>
        <begin position="171"/>
        <end position="190"/>
    </location>
</feature>
<gene>
    <name evidence="7" type="ORF">RUMHYD_01713</name>
</gene>
<dbReference type="PIRSF" id="PIRSF038958">
    <property type="entry name" value="PG_synth_SpoVB"/>
    <property type="match status" value="1"/>
</dbReference>
<proteinExistence type="predicted"/>
<keyword evidence="2" id="KW-1003">Cell membrane</keyword>
<dbReference type="PATRIC" id="fig|476272.21.peg.2085"/>
<comment type="subcellular location">
    <subcellularLocation>
        <location evidence="1">Cell membrane</location>
        <topology evidence="1">Multi-pass membrane protein</topology>
    </subcellularLocation>
</comment>
<comment type="caution">
    <text evidence="7">The sequence shown here is derived from an EMBL/GenBank/DDBJ whole genome shotgun (WGS) entry which is preliminary data.</text>
</comment>
<sequence>MAANCSLGKVKVMGQKKQLLWGTIILTATGFLSRLIGFFYRIFLSHTIGAEGLGIYQLVFPVQALCLALTVMGMSTAISRFVASRFAVKDLKGAHDIFLVGTGVSVLFACLVSWVIRENASFLSSVFLGEPRTESLLCLMSWSLPLCALHNCINGYFYAQKKTGIPAASQLLEQFVRVATAYLAYSFLLSRGQEPTAWIAVIGIFTSELCVVLFCLFFLLWNHQKSKLLLFPIQEPFGHLRRLMGMYLPLTTNRLIMTFLASAEAILIPSRLLIFGYTSSTALSIYGVLTGMALPMILFPSAVTNSISVMLLPSIAQQQALGQKKQIQKTIELTVQCCLLLGFLCTAFFAVFGTFIGNFLFHNELAGSFIQTLAFVCPFLYLNGTLNSVLNGLGKTGTSLIHSILGITLRIASVIWIIPRYSIQGYLWGLLAGEVLVTFLHLHALNRIVQINFRLLPLRLNK</sequence>
<evidence type="ECO:0000256" key="6">
    <source>
        <dbReference type="SAM" id="Phobius"/>
    </source>
</evidence>
<name>C0CLJ1_BLAHS</name>
<evidence type="ECO:0000256" key="4">
    <source>
        <dbReference type="ARBA" id="ARBA00022989"/>
    </source>
</evidence>
<feature type="transmembrane region" description="Helical" evidence="6">
    <location>
        <begin position="255"/>
        <end position="277"/>
    </location>
</feature>
<reference evidence="7 8" key="2">
    <citation type="submission" date="2009-02" db="EMBL/GenBank/DDBJ databases">
        <title>Draft genome sequence of Blautia hydrogenotrophica DSM 10507 (Ruminococcus hydrogenotrophicus DSM 10507).</title>
        <authorList>
            <person name="Sudarsanam P."/>
            <person name="Ley R."/>
            <person name="Guruge J."/>
            <person name="Turnbaugh P.J."/>
            <person name="Mahowald M."/>
            <person name="Liep D."/>
            <person name="Gordon J."/>
        </authorList>
    </citation>
    <scope>NUCLEOTIDE SEQUENCE [LARGE SCALE GENOMIC DNA]</scope>
    <source>
        <strain evidence="8">DSM 10507 / JCM 14656 / S5a33</strain>
    </source>
</reference>
<dbReference type="InterPro" id="IPR024923">
    <property type="entry name" value="PG_synth_SpoVB"/>
</dbReference>